<name>A0A0F7UUW0_TOXGV</name>
<evidence type="ECO:0000256" key="5">
    <source>
        <dbReference type="ARBA" id="ARBA00022737"/>
    </source>
</evidence>
<feature type="compositionally biased region" description="Basic and acidic residues" evidence="9">
    <location>
        <begin position="499"/>
        <end position="518"/>
    </location>
</feature>
<dbReference type="Gene3D" id="1.50.40.10">
    <property type="entry name" value="Mitochondrial carrier domain"/>
    <property type="match status" value="2"/>
</dbReference>
<keyword evidence="3" id="KW-0813">Transport</keyword>
<dbReference type="InterPro" id="IPR023395">
    <property type="entry name" value="MCP_dom_sf"/>
</dbReference>
<feature type="repeat" description="Solcar" evidence="8">
    <location>
        <begin position="296"/>
        <end position="386"/>
    </location>
</feature>
<evidence type="ECO:0000256" key="9">
    <source>
        <dbReference type="SAM" id="MobiDB-lite"/>
    </source>
</evidence>
<sequence length="782" mass="82120">MEPSTDACIHRFSASIPPFDPFALSAGNPQSFARMLHAYRGENASRPADLPPPKTAEDHRHKLRISALPEPSHASASPTSRSLSFNPGASLQALSPLCILCSFRVTTLSPHSFSSSSLPASSSPSSSASSSPSSSASSSPSSSASSSPFSSAPSSLSSPSPSLAASSSPSSLSSSSPSSLRPSSCASSSSRFFLKARCPSGPFGVPSAVRRPPQSFPVFCQSLPQSSRSFSSEQPASSSPSLPSSSTCASHVAPFPLLFASTARRPEARETRSEQGVQPPETEHANANPRWGKRFVGADKSALASGFAAVVTCCVLHPLDLIKTRLQVSAVTAGAIPAYASSAQAVREIWRAEGIRGLWKGVSATAAASGLSWGIFRYLFDVWRHQLSAVSSTSPHWSPSPMSAVLASSSSPSPSSSSLSSPSSSSSSVTSPSFSSSFVSSPSSSSVSVPDAVHIDSRLGEGVASASALHATGSQAASGGARWDSAESLFSWISAKVRRGDATDEVGPHTRQEAETRRGVSGAASASVASSATGKAPDGEDSRSRAVQTPGETANSLLAATRGDSESNPGNERLSLREAETDNVAFRANLAASIIAGFFSTLITHPLWLVKARMEMQAYETLGREGWPHYRNPLDCLLSIRRAGGVPALYAGLGPAVMLVPHAAVQILVYEEMKKRADMSDRNQDDEKGSSYGMRPFVWGAVSKCVAITATYPLQVLRARQQVANSPYSGKNFLQISYFMLRQEGFPSLFGGYFVHLQRACLQNGIMFLIFEHLVGSLQSRG</sequence>
<dbReference type="PANTHER" id="PTHR45683">
    <property type="entry name" value="MITOCHONDRIAL NICOTINAMIDE ADENINE DINUCLEOTIDE TRANSPORTER 1-RELATED-RELATED"/>
    <property type="match status" value="1"/>
</dbReference>
<dbReference type="SUPFAM" id="SSF103506">
    <property type="entry name" value="Mitochondrial carrier"/>
    <property type="match status" value="2"/>
</dbReference>
<dbReference type="PROSITE" id="PS50920">
    <property type="entry name" value="SOLCAR"/>
    <property type="match status" value="3"/>
</dbReference>
<evidence type="ECO:0000256" key="3">
    <source>
        <dbReference type="ARBA" id="ARBA00022448"/>
    </source>
</evidence>
<evidence type="ECO:0000313" key="10">
    <source>
        <dbReference type="EMBL" id="CEL73856.1"/>
    </source>
</evidence>
<organism evidence="10">
    <name type="scientific">Toxoplasma gondii (strain ATCC 50861 / VEG)</name>
    <dbReference type="NCBI Taxonomy" id="432359"/>
    <lineage>
        <taxon>Eukaryota</taxon>
        <taxon>Sar</taxon>
        <taxon>Alveolata</taxon>
        <taxon>Apicomplexa</taxon>
        <taxon>Conoidasida</taxon>
        <taxon>Coccidia</taxon>
        <taxon>Eucoccidiorida</taxon>
        <taxon>Eimeriorina</taxon>
        <taxon>Sarcocystidae</taxon>
        <taxon>Toxoplasma</taxon>
    </lineage>
</organism>
<evidence type="ECO:0000256" key="7">
    <source>
        <dbReference type="ARBA" id="ARBA00023136"/>
    </source>
</evidence>
<feature type="repeat" description="Solcar" evidence="8">
    <location>
        <begin position="691"/>
        <end position="777"/>
    </location>
</feature>
<evidence type="ECO:0000256" key="6">
    <source>
        <dbReference type="ARBA" id="ARBA00022989"/>
    </source>
</evidence>
<dbReference type="GO" id="GO:0006862">
    <property type="term" value="P:nucleotide transport"/>
    <property type="evidence" value="ECO:0007669"/>
    <property type="project" value="InterPro"/>
</dbReference>
<evidence type="ECO:0000256" key="8">
    <source>
        <dbReference type="PROSITE-ProRule" id="PRU00282"/>
    </source>
</evidence>
<feature type="region of interest" description="Disordered" evidence="9">
    <location>
        <begin position="556"/>
        <end position="575"/>
    </location>
</feature>
<evidence type="ECO:0000256" key="2">
    <source>
        <dbReference type="ARBA" id="ARBA00006375"/>
    </source>
</evidence>
<dbReference type="AlphaFoldDB" id="A0A0F7UUW0"/>
<keyword evidence="4 8" id="KW-0812">Transmembrane</keyword>
<dbReference type="GO" id="GO:0016020">
    <property type="term" value="C:membrane"/>
    <property type="evidence" value="ECO:0007669"/>
    <property type="project" value="UniProtKB-SubCell"/>
</dbReference>
<dbReference type="Pfam" id="PF00153">
    <property type="entry name" value="Mito_carr"/>
    <property type="match status" value="3"/>
</dbReference>
<evidence type="ECO:0000256" key="1">
    <source>
        <dbReference type="ARBA" id="ARBA00004141"/>
    </source>
</evidence>
<feature type="region of interest" description="Disordered" evidence="9">
    <location>
        <begin position="39"/>
        <end position="61"/>
    </location>
</feature>
<feature type="region of interest" description="Disordered" evidence="9">
    <location>
        <begin position="114"/>
        <end position="183"/>
    </location>
</feature>
<evidence type="ECO:0000256" key="4">
    <source>
        <dbReference type="ARBA" id="ARBA00022692"/>
    </source>
</evidence>
<keyword evidence="5" id="KW-0677">Repeat</keyword>
<proteinExistence type="inferred from homology"/>
<feature type="region of interest" description="Disordered" evidence="9">
    <location>
        <begin position="499"/>
        <end position="551"/>
    </location>
</feature>
<accession>A0A0F7UUW0</accession>
<feature type="compositionally biased region" description="Low complexity" evidence="9">
    <location>
        <begin position="519"/>
        <end position="532"/>
    </location>
</feature>
<feature type="repeat" description="Solcar" evidence="8">
    <location>
        <begin position="584"/>
        <end position="676"/>
    </location>
</feature>
<gene>
    <name evidence="10" type="ORF">BN1205_046480</name>
</gene>
<keyword evidence="7 8" id="KW-0472">Membrane</keyword>
<dbReference type="InterPro" id="IPR018108">
    <property type="entry name" value="MCP_transmembrane"/>
</dbReference>
<keyword evidence="6" id="KW-1133">Transmembrane helix</keyword>
<comment type="subcellular location">
    <subcellularLocation>
        <location evidence="1">Membrane</location>
        <topology evidence="1">Multi-pass membrane protein</topology>
    </subcellularLocation>
</comment>
<feature type="region of interest" description="Disordered" evidence="9">
    <location>
        <begin position="265"/>
        <end position="288"/>
    </location>
</feature>
<protein>
    <submittedName>
        <fullName evidence="10">Mitochondrial carrier domain-containing protein</fullName>
    </submittedName>
</protein>
<dbReference type="GO" id="GO:0055085">
    <property type="term" value="P:transmembrane transport"/>
    <property type="evidence" value="ECO:0007669"/>
    <property type="project" value="InterPro"/>
</dbReference>
<reference evidence="10" key="1">
    <citation type="journal article" date="2015" name="PLoS ONE">
        <title>Comprehensive Evaluation of Toxoplasma gondii VEG and Neospora caninum LIV Genomes with Tachyzoite Stage Transcriptome and Proteome Defines Novel Transcript Features.</title>
        <authorList>
            <person name="Ramaprasad A."/>
            <person name="Mourier T."/>
            <person name="Naeem R."/>
            <person name="Malas T.B."/>
            <person name="Moussa E."/>
            <person name="Panigrahi A."/>
            <person name="Vermont S.J."/>
            <person name="Otto T.D."/>
            <person name="Wastling J."/>
            <person name="Pain A."/>
        </authorList>
    </citation>
    <scope>NUCLEOTIDE SEQUENCE</scope>
    <source>
        <strain evidence="10">VEG</strain>
    </source>
</reference>
<dbReference type="EMBL" id="LN714496">
    <property type="protein sequence ID" value="CEL73856.1"/>
    <property type="molecule type" value="Genomic_DNA"/>
</dbReference>
<comment type="similarity">
    <text evidence="2">Belongs to the mitochondrial carrier (TC 2.A.29) family.</text>
</comment>
<dbReference type="InterPro" id="IPR044712">
    <property type="entry name" value="SLC25A32-like"/>
</dbReference>